<accession>A0A918UI51</accession>
<dbReference type="InterPro" id="IPR025235">
    <property type="entry name" value="DUF4178"/>
</dbReference>
<gene>
    <name evidence="2" type="ORF">GCM10011614_28220</name>
</gene>
<evidence type="ECO:0000313" key="3">
    <source>
        <dbReference type="Proteomes" id="UP000648075"/>
    </source>
</evidence>
<name>A0A918UI51_9SPHN</name>
<dbReference type="Pfam" id="PF13785">
    <property type="entry name" value="DUF4178"/>
    <property type="match status" value="1"/>
</dbReference>
<comment type="caution">
    <text evidence="2">The sequence shown here is derived from an EMBL/GenBank/DDBJ whole genome shotgun (WGS) entry which is preliminary data.</text>
</comment>
<keyword evidence="3" id="KW-1185">Reference proteome</keyword>
<feature type="domain" description="DUF4178" evidence="1">
    <location>
        <begin position="25"/>
        <end position="163"/>
    </location>
</feature>
<reference evidence="2" key="2">
    <citation type="submission" date="2020-09" db="EMBL/GenBank/DDBJ databases">
        <authorList>
            <person name="Sun Q."/>
            <person name="Kim S."/>
        </authorList>
    </citation>
    <scope>NUCLEOTIDE SEQUENCE</scope>
    <source>
        <strain evidence="2">KCTC 32255</strain>
    </source>
</reference>
<dbReference type="Proteomes" id="UP000648075">
    <property type="component" value="Unassembled WGS sequence"/>
</dbReference>
<evidence type="ECO:0000259" key="1">
    <source>
        <dbReference type="Pfam" id="PF13785"/>
    </source>
</evidence>
<dbReference type="AlphaFoldDB" id="A0A918UI51"/>
<protein>
    <recommendedName>
        <fullName evidence="1">DUF4178 domain-containing protein</fullName>
    </recommendedName>
</protein>
<sequence length="191" mass="21026">MVHGAAGPEDLGKVASLPFDVSPLQLGTRFRVDGIDFLTLGRVRWHWQDGAWNEWLLEAADGTHCWLGEAMGLFMLTAERPDLAQDPMIARFAVGVEIKLGQAMQVDGHLLRAADIRRAQCVGSEGHLPFPTLPGTKLTNVDFRSPDGLILSVQRVGGEVTAWFGTIYEFADLNPRNARAIDGWTLPAYMQ</sequence>
<proteinExistence type="predicted"/>
<reference evidence="2" key="1">
    <citation type="journal article" date="2014" name="Int. J. Syst. Evol. Microbiol.">
        <title>Complete genome sequence of Corynebacterium casei LMG S-19264T (=DSM 44701T), isolated from a smear-ripened cheese.</title>
        <authorList>
            <consortium name="US DOE Joint Genome Institute (JGI-PGF)"/>
            <person name="Walter F."/>
            <person name="Albersmeier A."/>
            <person name="Kalinowski J."/>
            <person name="Ruckert C."/>
        </authorList>
    </citation>
    <scope>NUCLEOTIDE SEQUENCE</scope>
    <source>
        <strain evidence="2">KCTC 32255</strain>
    </source>
</reference>
<organism evidence="2 3">
    <name type="scientific">Novosphingobium colocasiae</name>
    <dbReference type="NCBI Taxonomy" id="1256513"/>
    <lineage>
        <taxon>Bacteria</taxon>
        <taxon>Pseudomonadati</taxon>
        <taxon>Pseudomonadota</taxon>
        <taxon>Alphaproteobacteria</taxon>
        <taxon>Sphingomonadales</taxon>
        <taxon>Sphingomonadaceae</taxon>
        <taxon>Novosphingobium</taxon>
    </lineage>
</organism>
<dbReference type="EMBL" id="BMZA01000012">
    <property type="protein sequence ID" value="GGZ11550.1"/>
    <property type="molecule type" value="Genomic_DNA"/>
</dbReference>
<evidence type="ECO:0000313" key="2">
    <source>
        <dbReference type="EMBL" id="GGZ11550.1"/>
    </source>
</evidence>